<dbReference type="AlphaFoldDB" id="A0A7C8VC19"/>
<name>A0A7C8VC19_ORBOL</name>
<proteinExistence type="predicted"/>
<sequence>MPIEGATQSEVFCPAYSHDPKTLVPPCDLCPVESIITNLRHRPFLGSDCFNLLRIHALAGSPSHFDSSDAGDTYPKNQQGYMPAV</sequence>
<feature type="region of interest" description="Disordered" evidence="1">
    <location>
        <begin position="64"/>
        <end position="85"/>
    </location>
</feature>
<dbReference type="EMBL" id="JAABOJ010000032">
    <property type="protein sequence ID" value="KAF3276526.1"/>
    <property type="molecule type" value="Genomic_DNA"/>
</dbReference>
<accession>A0A7C8VC19</accession>
<evidence type="ECO:0000256" key="1">
    <source>
        <dbReference type="SAM" id="MobiDB-lite"/>
    </source>
</evidence>
<gene>
    <name evidence="2" type="ORF">TWF970_006127</name>
</gene>
<reference evidence="2 3" key="1">
    <citation type="submission" date="2020-01" db="EMBL/GenBank/DDBJ databases">
        <authorList>
            <person name="Palmer J.M."/>
        </authorList>
    </citation>
    <scope>NUCLEOTIDE SEQUENCE [LARGE SCALE GENOMIC DNA]</scope>
    <source>
        <strain evidence="2 3">TWF970</strain>
    </source>
</reference>
<comment type="caution">
    <text evidence="2">The sequence shown here is derived from an EMBL/GenBank/DDBJ whole genome shotgun (WGS) entry which is preliminary data.</text>
</comment>
<evidence type="ECO:0000313" key="3">
    <source>
        <dbReference type="Proteomes" id="UP000474640"/>
    </source>
</evidence>
<organism evidence="2 3">
    <name type="scientific">Orbilia oligospora</name>
    <name type="common">Nematode-trapping fungus</name>
    <name type="synonym">Arthrobotrys oligospora</name>
    <dbReference type="NCBI Taxonomy" id="2813651"/>
    <lineage>
        <taxon>Eukaryota</taxon>
        <taxon>Fungi</taxon>
        <taxon>Dikarya</taxon>
        <taxon>Ascomycota</taxon>
        <taxon>Pezizomycotina</taxon>
        <taxon>Orbiliomycetes</taxon>
        <taxon>Orbiliales</taxon>
        <taxon>Orbiliaceae</taxon>
        <taxon>Orbilia</taxon>
    </lineage>
</organism>
<feature type="compositionally biased region" description="Polar residues" evidence="1">
    <location>
        <begin position="75"/>
        <end position="85"/>
    </location>
</feature>
<protein>
    <submittedName>
        <fullName evidence="2">Uncharacterized protein</fullName>
    </submittedName>
</protein>
<dbReference type="Proteomes" id="UP000474640">
    <property type="component" value="Unassembled WGS sequence"/>
</dbReference>
<evidence type="ECO:0000313" key="2">
    <source>
        <dbReference type="EMBL" id="KAF3276526.1"/>
    </source>
</evidence>